<reference evidence="2 3" key="1">
    <citation type="submission" date="2020-04" db="EMBL/GenBank/DDBJ databases">
        <title>MicrobeNet Type strains.</title>
        <authorList>
            <person name="Nicholson A.C."/>
        </authorList>
    </citation>
    <scope>NUCLEOTIDE SEQUENCE [LARGE SCALE GENOMIC DNA]</scope>
    <source>
        <strain evidence="2 3">JCM 3332</strain>
    </source>
</reference>
<name>A0A846YE79_9NOCA</name>
<protein>
    <submittedName>
        <fullName evidence="2">Uncharacterized protein</fullName>
    </submittedName>
</protein>
<gene>
    <name evidence="2" type="ORF">HGA15_12630</name>
</gene>
<evidence type="ECO:0000256" key="1">
    <source>
        <dbReference type="SAM" id="MobiDB-lite"/>
    </source>
</evidence>
<dbReference type="EMBL" id="JAAXOT010000005">
    <property type="protein sequence ID" value="NKY56985.1"/>
    <property type="molecule type" value="Genomic_DNA"/>
</dbReference>
<sequence length="98" mass="9747">MAGRNEVDPVSVVPESVVPGSEASMGDRGGAVDPAASGPDGNPADVPVQHAADVECDGVTATFAIRYVSGAEAERIAAAQAKAIAALLRWQAGCSEVG</sequence>
<feature type="region of interest" description="Disordered" evidence="1">
    <location>
        <begin position="1"/>
        <end position="47"/>
    </location>
</feature>
<proteinExistence type="predicted"/>
<dbReference type="Proteomes" id="UP000570678">
    <property type="component" value="Unassembled WGS sequence"/>
</dbReference>
<evidence type="ECO:0000313" key="2">
    <source>
        <dbReference type="EMBL" id="NKY56985.1"/>
    </source>
</evidence>
<comment type="caution">
    <text evidence="2">The sequence shown here is derived from an EMBL/GenBank/DDBJ whole genome shotgun (WGS) entry which is preliminary data.</text>
</comment>
<organism evidence="2 3">
    <name type="scientific">Nocardia flavorosea</name>
    <dbReference type="NCBI Taxonomy" id="53429"/>
    <lineage>
        <taxon>Bacteria</taxon>
        <taxon>Bacillati</taxon>
        <taxon>Actinomycetota</taxon>
        <taxon>Actinomycetes</taxon>
        <taxon>Mycobacteriales</taxon>
        <taxon>Nocardiaceae</taxon>
        <taxon>Nocardia</taxon>
    </lineage>
</organism>
<dbReference type="RefSeq" id="WP_157116691.1">
    <property type="nucleotide sequence ID" value="NZ_JAAXOT010000005.1"/>
</dbReference>
<dbReference type="AlphaFoldDB" id="A0A846YE79"/>
<accession>A0A846YE79</accession>
<keyword evidence="3" id="KW-1185">Reference proteome</keyword>
<evidence type="ECO:0000313" key="3">
    <source>
        <dbReference type="Proteomes" id="UP000570678"/>
    </source>
</evidence>
<feature type="compositionally biased region" description="Low complexity" evidence="1">
    <location>
        <begin position="8"/>
        <end position="22"/>
    </location>
</feature>